<dbReference type="SUPFAM" id="SSF53187">
    <property type="entry name" value="Zn-dependent exopeptidases"/>
    <property type="match status" value="1"/>
</dbReference>
<dbReference type="PANTHER" id="PTHR12147:SF26">
    <property type="entry name" value="PEPTIDASE M28 DOMAIN-CONTAINING PROTEIN"/>
    <property type="match status" value="1"/>
</dbReference>
<dbReference type="GO" id="GO:0008235">
    <property type="term" value="F:metalloexopeptidase activity"/>
    <property type="evidence" value="ECO:0007669"/>
    <property type="project" value="InterPro"/>
</dbReference>
<evidence type="ECO:0000313" key="4">
    <source>
        <dbReference type="EMBL" id="AOY86812.1"/>
    </source>
</evidence>
<dbReference type="AlphaFoldDB" id="A0A1D9GGP9"/>
<organism evidence="4 5">
    <name type="scientific">Marinobacter salinus</name>
    <dbReference type="NCBI Taxonomy" id="1874317"/>
    <lineage>
        <taxon>Bacteria</taxon>
        <taxon>Pseudomonadati</taxon>
        <taxon>Pseudomonadota</taxon>
        <taxon>Gammaproteobacteria</taxon>
        <taxon>Pseudomonadales</taxon>
        <taxon>Marinobacteraceae</taxon>
        <taxon>Marinobacter</taxon>
    </lineage>
</organism>
<name>A0A1D9GGP9_9GAMM</name>
<evidence type="ECO:0008006" key="6">
    <source>
        <dbReference type="Google" id="ProtNLM"/>
    </source>
</evidence>
<dbReference type="KEGG" id="msq:BKP64_00700"/>
<gene>
    <name evidence="4" type="ORF">BKP64_00700</name>
</gene>
<dbReference type="Pfam" id="PF02225">
    <property type="entry name" value="PA"/>
    <property type="match status" value="1"/>
</dbReference>
<dbReference type="Proteomes" id="UP000177445">
    <property type="component" value="Chromosome"/>
</dbReference>
<dbReference type="OrthoDB" id="9778250at2"/>
<dbReference type="InterPro" id="IPR046450">
    <property type="entry name" value="PA_dom_sf"/>
</dbReference>
<dbReference type="SUPFAM" id="SSF52025">
    <property type="entry name" value="PA domain"/>
    <property type="match status" value="1"/>
</dbReference>
<feature type="signal peptide" evidence="1">
    <location>
        <begin position="1"/>
        <end position="26"/>
    </location>
</feature>
<reference evidence="4 5" key="1">
    <citation type="submission" date="2016-10" db="EMBL/GenBank/DDBJ databases">
        <title>Marinobacter salinus sp. nov., a moderately halophilic bacterium isolated from a tidal flat environment.</title>
        <authorList>
            <person name="Park S.-J."/>
        </authorList>
    </citation>
    <scope>NUCLEOTIDE SEQUENCE [LARGE SCALE GENOMIC DNA]</scope>
    <source>
        <strain evidence="4 5">Hb8</strain>
    </source>
</reference>
<dbReference type="InterPro" id="IPR045175">
    <property type="entry name" value="M28_fam"/>
</dbReference>
<keyword evidence="5" id="KW-1185">Reference proteome</keyword>
<feature type="chain" id="PRO_5009441908" description="Aminopeptidase" evidence="1">
    <location>
        <begin position="27"/>
        <end position="508"/>
    </location>
</feature>
<keyword evidence="1" id="KW-0732">Signal</keyword>
<dbReference type="Gene3D" id="3.40.630.10">
    <property type="entry name" value="Zn peptidases"/>
    <property type="match status" value="2"/>
</dbReference>
<feature type="domain" description="Peptidase M28" evidence="3">
    <location>
        <begin position="256"/>
        <end position="472"/>
    </location>
</feature>
<dbReference type="EMBL" id="CP017715">
    <property type="protein sequence ID" value="AOY86812.1"/>
    <property type="molecule type" value="Genomic_DNA"/>
</dbReference>
<evidence type="ECO:0000259" key="3">
    <source>
        <dbReference type="Pfam" id="PF04389"/>
    </source>
</evidence>
<dbReference type="InterPro" id="IPR007484">
    <property type="entry name" value="Peptidase_M28"/>
</dbReference>
<dbReference type="GO" id="GO:0006508">
    <property type="term" value="P:proteolysis"/>
    <property type="evidence" value="ECO:0007669"/>
    <property type="project" value="InterPro"/>
</dbReference>
<dbReference type="STRING" id="1874317.BKP64_00700"/>
<dbReference type="Pfam" id="PF04389">
    <property type="entry name" value="Peptidase_M28"/>
    <property type="match status" value="1"/>
</dbReference>
<evidence type="ECO:0000313" key="5">
    <source>
        <dbReference type="Proteomes" id="UP000177445"/>
    </source>
</evidence>
<protein>
    <recommendedName>
        <fullName evidence="6">Aminopeptidase</fullName>
    </recommendedName>
</protein>
<accession>A0A1D9GGP9</accession>
<dbReference type="PANTHER" id="PTHR12147">
    <property type="entry name" value="METALLOPEPTIDASE M28 FAMILY MEMBER"/>
    <property type="match status" value="1"/>
</dbReference>
<dbReference type="Gene3D" id="3.50.30.30">
    <property type="match status" value="1"/>
</dbReference>
<dbReference type="InterPro" id="IPR003137">
    <property type="entry name" value="PA_domain"/>
</dbReference>
<dbReference type="RefSeq" id="WP_070964632.1">
    <property type="nucleotide sequence ID" value="NZ_CP017715.1"/>
</dbReference>
<sequence>MINVQLRRTPLAIAVVAAATGLPAHAATSVETYTLREAVTVEGVRSHQAAFQAAADANGGTREASSPGYQASVDYVVEQMTAAGYDVTIQDFDYPFFEENTAATLEQIAPTPTVYEYFGLTGFATMTYSGSGNVTAFAEGVDLALPPGPDANTSTSGCEASDFIGFTPGNIAVVQRGSCSFAQKAQNAEGAGASGVIIFNEGQPGRTDNFLGTLGGPGLTVPAVGAAFDVGVELAAGGVQVNLIVDASSEIRTTSNVIANSPAGRDDRVVVVGAHLDSVAEGPGIQDNGSGSAAILETAIQMAEQQITPRNQVRFAWWGAEEAGLLGAQYYVDQLTPRDIKDIALNLNFDMIGSPNFVRFVYDGDGSDTPLAGPNGSKTIESVFLEYFEEMSLPVEPTAFDGRSDYGPFIGVGIPAGGLFTGAEGIKTPDEASLYGGTAGDQYDPCYHLACDTFDNISLQALDEMSDAVAHSVLTFAMTTSAVNGTDKGKGLGKIKNDMEYVGSRLVK</sequence>
<evidence type="ECO:0000256" key="1">
    <source>
        <dbReference type="SAM" id="SignalP"/>
    </source>
</evidence>
<proteinExistence type="predicted"/>
<evidence type="ECO:0000259" key="2">
    <source>
        <dbReference type="Pfam" id="PF02225"/>
    </source>
</evidence>
<feature type="domain" description="PA" evidence="2">
    <location>
        <begin position="154"/>
        <end position="232"/>
    </location>
</feature>